<feature type="coiled-coil region" evidence="1">
    <location>
        <begin position="683"/>
        <end position="710"/>
    </location>
</feature>
<protein>
    <submittedName>
        <fullName evidence="4">GRIP1 associated protein 1</fullName>
    </submittedName>
</protein>
<dbReference type="GO" id="GO:0098887">
    <property type="term" value="P:neurotransmitter receptor transport, endosome to postsynaptic membrane"/>
    <property type="evidence" value="ECO:0007669"/>
    <property type="project" value="TreeGrafter"/>
</dbReference>
<feature type="region of interest" description="Disordered" evidence="2">
    <location>
        <begin position="71"/>
        <end position="93"/>
    </location>
</feature>
<feature type="coiled-coil region" evidence="1">
    <location>
        <begin position="189"/>
        <end position="429"/>
    </location>
</feature>
<keyword evidence="3" id="KW-0732">Signal</keyword>
<sequence length="726" mass="83476">QAQSLSFLCVFLSQAQLLELRTQNYQLSDDLRKNTAELNAVRQKNVALERDFVKAQKLCTQIEQLEQENQGLKEGGGASAAAPPPNPASSPVDGELLRLQAENSTLQKKMKGIDVLLVITYYLLVSHQPGSSTKSQWMALNTEQEEKRLLREQIHNLEFVFMSFCSFQRLQGEKEALYNDSRTKIDEINQRKEEELKAVNLRVQKLQSDVMAANQVTAELREHLQSKEKEHELALHTLKDQVANQSAVSQEQVDSILQENDALRTNLAALEQIQTVKTQEMNLLREQQEALTAELQQRRAEQESLLAQRDDLDSQLQESSFANRKLLEQLTEEGQEKERLLRELDEAKKTAEKRKAMLDDMAMQLNQEKSDHKEALSDLKLQHEKEVLGVRARYEKELRGLHEDKNRSEEEIRQQLREEKARTKELEGLQPKVEELQAQVQSMEGTKGWFERRLKEAEVSLTVNQTNQRRPELMGLKQQLVEVEKQRDEHGDTIGKLKQEIKDTVDGQRILEKKGSAALKDLKRQLQLERKRADKLQERLQEILTNSKTRTGLEELVLSEINSPSRTQQTGDSSSVSSFSYRDMMKESAAIFNLWGSPQSQRPAELSDDEVGELFQRLAEVQQEKWMLEEKVKHLEVSCSSMAEDICRKSAIIETYVMDSRIGSQGDRGGLGSVLRDLVKPGDENLREMNKKLQNMLEEQLTKNMHLQKVMHKHSRELHLGHQGRK</sequence>
<keyword evidence="5" id="KW-1185">Reference proteome</keyword>
<keyword evidence="1" id="KW-0175">Coiled coil</keyword>
<dbReference type="GO" id="GO:0099158">
    <property type="term" value="P:regulation of recycling endosome localization within postsynapse"/>
    <property type="evidence" value="ECO:0007669"/>
    <property type="project" value="TreeGrafter"/>
</dbReference>
<dbReference type="GeneTree" id="ENSGT00720000108868"/>
<dbReference type="InParanoid" id="A0A4W6FSY0"/>
<feature type="chain" id="PRO_5021442542" evidence="3">
    <location>
        <begin position="18"/>
        <end position="726"/>
    </location>
</feature>
<dbReference type="InterPro" id="IPR026204">
    <property type="entry name" value="GRIPAP1"/>
</dbReference>
<dbReference type="Ensembl" id="ENSLCAT00010055658.1">
    <property type="protein sequence ID" value="ENSLCAP00010054248.1"/>
    <property type="gene ID" value="ENSLCAG00010025269.1"/>
</dbReference>
<dbReference type="GO" id="GO:0098837">
    <property type="term" value="C:postsynaptic recycling endosome"/>
    <property type="evidence" value="ECO:0007669"/>
    <property type="project" value="TreeGrafter"/>
</dbReference>
<accession>A0A4W6FSY0</accession>
<dbReference type="PANTHER" id="PTHR18978">
    <property type="entry name" value="GRIP-1 ASSOCIATED PROTEIN 1"/>
    <property type="match status" value="1"/>
</dbReference>
<dbReference type="GO" id="GO:0098978">
    <property type="term" value="C:glutamatergic synapse"/>
    <property type="evidence" value="ECO:0007669"/>
    <property type="project" value="TreeGrafter"/>
</dbReference>
<evidence type="ECO:0000313" key="4">
    <source>
        <dbReference type="Ensembl" id="ENSLCAP00010054248.1"/>
    </source>
</evidence>
<evidence type="ECO:0000313" key="5">
    <source>
        <dbReference type="Proteomes" id="UP000314980"/>
    </source>
</evidence>
<feature type="signal peptide" evidence="3">
    <location>
        <begin position="1"/>
        <end position="17"/>
    </location>
</feature>
<dbReference type="PANTHER" id="PTHR18978:SF1">
    <property type="entry name" value="GRIP1-ASSOCIATED PROTEIN 1"/>
    <property type="match status" value="1"/>
</dbReference>
<name>A0A4W6FSY0_LATCA</name>
<reference evidence="5" key="1">
    <citation type="submission" date="2015-09" db="EMBL/GenBank/DDBJ databases">
        <authorList>
            <person name="Sai Rama Sridatta P."/>
        </authorList>
    </citation>
    <scope>NUCLEOTIDE SEQUENCE [LARGE SCALE GENOMIC DNA]</scope>
</reference>
<evidence type="ECO:0000256" key="2">
    <source>
        <dbReference type="SAM" id="MobiDB-lite"/>
    </source>
</evidence>
<dbReference type="FunCoup" id="A0A4W6FSY0">
    <property type="interactions" value="143"/>
</dbReference>
<reference evidence="4" key="2">
    <citation type="submission" date="2025-08" db="UniProtKB">
        <authorList>
            <consortium name="Ensembl"/>
        </authorList>
    </citation>
    <scope>IDENTIFICATION</scope>
</reference>
<dbReference type="GO" id="GO:0098998">
    <property type="term" value="C:extrinsic component of postsynaptic early endosome membrane"/>
    <property type="evidence" value="ECO:0007669"/>
    <property type="project" value="TreeGrafter"/>
</dbReference>
<evidence type="ECO:0000256" key="1">
    <source>
        <dbReference type="SAM" id="Coils"/>
    </source>
</evidence>
<dbReference type="AlphaFoldDB" id="A0A4W6FSY0"/>
<proteinExistence type="predicted"/>
<evidence type="ECO:0000256" key="3">
    <source>
        <dbReference type="SAM" id="SignalP"/>
    </source>
</evidence>
<organism evidence="4 5">
    <name type="scientific">Lates calcarifer</name>
    <name type="common">Barramundi</name>
    <name type="synonym">Holocentrus calcarifer</name>
    <dbReference type="NCBI Taxonomy" id="8187"/>
    <lineage>
        <taxon>Eukaryota</taxon>
        <taxon>Metazoa</taxon>
        <taxon>Chordata</taxon>
        <taxon>Craniata</taxon>
        <taxon>Vertebrata</taxon>
        <taxon>Euteleostomi</taxon>
        <taxon>Actinopterygii</taxon>
        <taxon>Neopterygii</taxon>
        <taxon>Teleostei</taxon>
        <taxon>Neoteleostei</taxon>
        <taxon>Acanthomorphata</taxon>
        <taxon>Carangaria</taxon>
        <taxon>Carangaria incertae sedis</taxon>
        <taxon>Centropomidae</taxon>
        <taxon>Lates</taxon>
    </lineage>
</organism>
<gene>
    <name evidence="4" type="primary">GRIPAP1</name>
</gene>
<feature type="coiled-coil region" evidence="1">
    <location>
        <begin position="473"/>
        <end position="546"/>
    </location>
</feature>
<dbReference type="Proteomes" id="UP000314980">
    <property type="component" value="Unassembled WGS sequence"/>
</dbReference>
<dbReference type="STRING" id="8187.ENSLCAP00010054248"/>
<reference evidence="4" key="3">
    <citation type="submission" date="2025-09" db="UniProtKB">
        <authorList>
            <consortium name="Ensembl"/>
        </authorList>
    </citation>
    <scope>IDENTIFICATION</scope>
</reference>
<dbReference type="GO" id="GO:1905244">
    <property type="term" value="P:regulation of modification of synaptic structure"/>
    <property type="evidence" value="ECO:0007669"/>
    <property type="project" value="TreeGrafter"/>
</dbReference>
<dbReference type="GO" id="GO:0099152">
    <property type="term" value="P:regulation of neurotransmitter receptor transport, endosome to postsynaptic membrane"/>
    <property type="evidence" value="ECO:0007669"/>
    <property type="project" value="TreeGrafter"/>
</dbReference>